<keyword evidence="10" id="KW-0808">Transferase</keyword>
<dbReference type="Gene3D" id="1.10.10.10">
    <property type="entry name" value="Winged helix-like DNA-binding domain superfamily/Winged helix DNA-binding domain"/>
    <property type="match status" value="1"/>
</dbReference>
<evidence type="ECO:0000256" key="6">
    <source>
        <dbReference type="PROSITE-ProRule" id="PRU00169"/>
    </source>
</evidence>
<dbReference type="Gene3D" id="6.10.250.690">
    <property type="match status" value="1"/>
</dbReference>
<feature type="modified residue" description="4-aspartylphosphate" evidence="6">
    <location>
        <position position="51"/>
    </location>
</feature>
<evidence type="ECO:0000259" key="9">
    <source>
        <dbReference type="PROSITE" id="PS51755"/>
    </source>
</evidence>
<evidence type="ECO:0000313" key="11">
    <source>
        <dbReference type="Proteomes" id="UP000034681"/>
    </source>
</evidence>
<dbReference type="GO" id="GO:0016740">
    <property type="term" value="F:transferase activity"/>
    <property type="evidence" value="ECO:0007669"/>
    <property type="project" value="UniProtKB-KW"/>
</dbReference>
<dbReference type="Gene3D" id="3.40.50.2300">
    <property type="match status" value="1"/>
</dbReference>
<comment type="caution">
    <text evidence="10">The sequence shown here is derived from an EMBL/GenBank/DDBJ whole genome shotgun (WGS) entry which is preliminary data.</text>
</comment>
<dbReference type="PANTHER" id="PTHR48111">
    <property type="entry name" value="REGULATOR OF RPOS"/>
    <property type="match status" value="1"/>
</dbReference>
<evidence type="ECO:0000313" key="10">
    <source>
        <dbReference type="EMBL" id="KKI99188.1"/>
    </source>
</evidence>
<dbReference type="InterPro" id="IPR011006">
    <property type="entry name" value="CheY-like_superfamily"/>
</dbReference>
<feature type="DNA-binding region" description="OmpR/PhoB-type" evidence="7">
    <location>
        <begin position="124"/>
        <end position="223"/>
    </location>
</feature>
<sequence>MRILVIEDDLALSESLVEILESQNYQVDQAYDGETAWHRIHTHDYDLLLLDLNLPGLDGISLCQRLRSSQKSCPVLMLTARDTSQDKVRGLDVGADAYMVKPFSWDELNAQIRALLRRNQRENSENLIWGLLSLNPLTYEVRYRHSDIRLTPKEFAILKLLIQHGRRVLSRQFILETIWECHQWPGEEGVKSHLKVLRAKLVKAGAPKDLIQTVHGIGYRLKQP</sequence>
<evidence type="ECO:0000256" key="4">
    <source>
        <dbReference type="ARBA" id="ARBA00023125"/>
    </source>
</evidence>
<reference evidence="10" key="1">
    <citation type="submission" date="2012-04" db="EMBL/GenBank/DDBJ databases">
        <authorList>
            <person name="Borisov I.G."/>
            <person name="Ivanikova N.V."/>
            <person name="Pinevich A.V."/>
        </authorList>
    </citation>
    <scope>NUCLEOTIDE SEQUENCE</scope>
    <source>
        <strain evidence="10">CALU 1027</strain>
    </source>
</reference>
<dbReference type="PANTHER" id="PTHR48111:SF15">
    <property type="entry name" value="OMPR SUBFAMILY"/>
    <property type="match status" value="1"/>
</dbReference>
<evidence type="ECO:0000256" key="1">
    <source>
        <dbReference type="ARBA" id="ARBA00022553"/>
    </source>
</evidence>
<dbReference type="Proteomes" id="UP000034681">
    <property type="component" value="Unassembled WGS sequence"/>
</dbReference>
<dbReference type="GO" id="GO:0005829">
    <property type="term" value="C:cytosol"/>
    <property type="evidence" value="ECO:0007669"/>
    <property type="project" value="TreeGrafter"/>
</dbReference>
<keyword evidence="5" id="KW-0804">Transcription</keyword>
<accession>A0A0M2PWX6</accession>
<keyword evidence="1 6" id="KW-0597">Phosphoprotein</keyword>
<dbReference type="InterPro" id="IPR036388">
    <property type="entry name" value="WH-like_DNA-bd_sf"/>
</dbReference>
<keyword evidence="11" id="KW-1185">Reference proteome</keyword>
<evidence type="ECO:0000256" key="3">
    <source>
        <dbReference type="ARBA" id="ARBA00023015"/>
    </source>
</evidence>
<gene>
    <name evidence="10" type="ORF">PROH_15655</name>
</gene>
<dbReference type="FunFam" id="3.40.50.2300:FF:000002">
    <property type="entry name" value="DNA-binding response regulator PhoP"/>
    <property type="match status" value="1"/>
</dbReference>
<dbReference type="InterPro" id="IPR001789">
    <property type="entry name" value="Sig_transdc_resp-reg_receiver"/>
</dbReference>
<proteinExistence type="predicted"/>
<dbReference type="GO" id="GO:0006355">
    <property type="term" value="P:regulation of DNA-templated transcription"/>
    <property type="evidence" value="ECO:0007669"/>
    <property type="project" value="InterPro"/>
</dbReference>
<feature type="domain" description="Response regulatory" evidence="8">
    <location>
        <begin position="2"/>
        <end position="116"/>
    </location>
</feature>
<feature type="domain" description="OmpR/PhoB-type" evidence="9">
    <location>
        <begin position="124"/>
        <end position="223"/>
    </location>
</feature>
<keyword evidence="4 7" id="KW-0238">DNA-binding</keyword>
<dbReference type="PROSITE" id="PS50110">
    <property type="entry name" value="RESPONSE_REGULATORY"/>
    <property type="match status" value="1"/>
</dbReference>
<dbReference type="GO" id="GO:0000976">
    <property type="term" value="F:transcription cis-regulatory region binding"/>
    <property type="evidence" value="ECO:0007669"/>
    <property type="project" value="TreeGrafter"/>
</dbReference>
<dbReference type="GO" id="GO:0000156">
    <property type="term" value="F:phosphorelay response regulator activity"/>
    <property type="evidence" value="ECO:0007669"/>
    <property type="project" value="TreeGrafter"/>
</dbReference>
<name>A0A0M2PWX6_PROHO</name>
<dbReference type="Pfam" id="PF00486">
    <property type="entry name" value="Trans_reg_C"/>
    <property type="match status" value="1"/>
</dbReference>
<dbReference type="SUPFAM" id="SSF52172">
    <property type="entry name" value="CheY-like"/>
    <property type="match status" value="1"/>
</dbReference>
<keyword evidence="3" id="KW-0805">Transcription regulation</keyword>
<keyword evidence="2" id="KW-0902">Two-component regulatory system</keyword>
<dbReference type="InterPro" id="IPR001867">
    <property type="entry name" value="OmpR/PhoB-type_DNA-bd"/>
</dbReference>
<evidence type="ECO:0000256" key="7">
    <source>
        <dbReference type="PROSITE-ProRule" id="PRU01091"/>
    </source>
</evidence>
<dbReference type="PROSITE" id="PS51755">
    <property type="entry name" value="OMPR_PHOB"/>
    <property type="match status" value="1"/>
</dbReference>
<dbReference type="CDD" id="cd00383">
    <property type="entry name" value="trans_reg_C"/>
    <property type="match status" value="1"/>
</dbReference>
<dbReference type="STRING" id="317619.GCA_000332315_02300"/>
<protein>
    <submittedName>
        <fullName evidence="10">GlcNAc transferase</fullName>
    </submittedName>
</protein>
<evidence type="ECO:0000256" key="5">
    <source>
        <dbReference type="ARBA" id="ARBA00023163"/>
    </source>
</evidence>
<dbReference type="AlphaFoldDB" id="A0A0M2PWX6"/>
<organism evidence="10 11">
    <name type="scientific">Prochlorothrix hollandica PCC 9006 = CALU 1027</name>
    <dbReference type="NCBI Taxonomy" id="317619"/>
    <lineage>
        <taxon>Bacteria</taxon>
        <taxon>Bacillati</taxon>
        <taxon>Cyanobacteriota</taxon>
        <taxon>Cyanophyceae</taxon>
        <taxon>Prochlorotrichales</taxon>
        <taxon>Prochlorotrichaceae</taxon>
        <taxon>Prochlorothrix</taxon>
    </lineage>
</organism>
<dbReference type="SMART" id="SM00862">
    <property type="entry name" value="Trans_reg_C"/>
    <property type="match status" value="1"/>
</dbReference>
<dbReference type="Pfam" id="PF00072">
    <property type="entry name" value="Response_reg"/>
    <property type="match status" value="1"/>
</dbReference>
<dbReference type="OrthoDB" id="516439at2"/>
<dbReference type="GO" id="GO:0032993">
    <property type="term" value="C:protein-DNA complex"/>
    <property type="evidence" value="ECO:0007669"/>
    <property type="project" value="TreeGrafter"/>
</dbReference>
<evidence type="ECO:0000256" key="2">
    <source>
        <dbReference type="ARBA" id="ARBA00023012"/>
    </source>
</evidence>
<dbReference type="SMART" id="SM00448">
    <property type="entry name" value="REC"/>
    <property type="match status" value="1"/>
</dbReference>
<dbReference type="InterPro" id="IPR039420">
    <property type="entry name" value="WalR-like"/>
</dbReference>
<evidence type="ECO:0000259" key="8">
    <source>
        <dbReference type="PROSITE" id="PS50110"/>
    </source>
</evidence>
<dbReference type="EMBL" id="AJTX02000006">
    <property type="protein sequence ID" value="KKI99188.1"/>
    <property type="molecule type" value="Genomic_DNA"/>
</dbReference>
<dbReference type="RefSeq" id="WP_016925715.1">
    <property type="nucleotide sequence ID" value="NZ_KB235937.1"/>
</dbReference>
<dbReference type="eggNOG" id="COG0745">
    <property type="taxonomic scope" value="Bacteria"/>
</dbReference>